<dbReference type="Proteomes" id="UP000000390">
    <property type="component" value="Plasmid 1"/>
</dbReference>
<evidence type="ECO:0000313" key="2">
    <source>
        <dbReference type="EMBL" id="ADJ16650.1"/>
    </source>
</evidence>
<proteinExistence type="predicted"/>
<gene>
    <name evidence="2" type="ordered locus">HacjB3_16491</name>
    <name evidence="3" type="ORF">C497_06239</name>
</gene>
<reference evidence="2 4" key="1">
    <citation type="journal article" date="2010" name="J. Bacteriol.">
        <title>Complete genome sequence of Halalkalicoccus jeotgali B3(T), an extremely halophilic archaeon.</title>
        <authorList>
            <person name="Roh S.W."/>
            <person name="Nam Y.D."/>
            <person name="Nam S.H."/>
            <person name="Choi S.H."/>
            <person name="Park H.S."/>
            <person name="Bae J.W."/>
        </authorList>
    </citation>
    <scope>NUCLEOTIDE SEQUENCE [LARGE SCALE GENOMIC DNA]</scope>
    <source>
        <strain evidence="2">B3</strain>
        <strain evidence="4">DSM 18796 / CECT 7217 / JCM 14584 / KCTC 4019 / B3</strain>
        <plasmid evidence="4">1</plasmid>
    </source>
</reference>
<keyword evidence="1" id="KW-0812">Transmembrane</keyword>
<accession>D8JBJ7</accession>
<keyword evidence="5" id="KW-1185">Reference proteome</keyword>
<evidence type="ECO:0000313" key="4">
    <source>
        <dbReference type="Proteomes" id="UP000000390"/>
    </source>
</evidence>
<keyword evidence="1" id="KW-1133">Transmembrane helix</keyword>
<keyword evidence="2" id="KW-0614">Plasmid</keyword>
<keyword evidence="1" id="KW-0472">Membrane</keyword>
<dbReference type="EMBL" id="AOHV01000016">
    <property type="protein sequence ID" value="ELY39086.1"/>
    <property type="molecule type" value="Genomic_DNA"/>
</dbReference>
<dbReference type="KEGG" id="hje:HacjB3_16491"/>
<dbReference type="HOGENOM" id="CLU_2504848_0_0_2"/>
<evidence type="ECO:0000313" key="3">
    <source>
        <dbReference type="EMBL" id="ELY39086.1"/>
    </source>
</evidence>
<name>D8JBJ7_HALJB</name>
<dbReference type="Proteomes" id="UP000011645">
    <property type="component" value="Unassembled WGS sequence"/>
</dbReference>
<protein>
    <submittedName>
        <fullName evidence="2">Uncharacterized protein</fullName>
    </submittedName>
</protein>
<feature type="transmembrane region" description="Helical" evidence="1">
    <location>
        <begin position="41"/>
        <end position="68"/>
    </location>
</feature>
<feature type="transmembrane region" description="Helical" evidence="1">
    <location>
        <begin position="7"/>
        <end position="29"/>
    </location>
</feature>
<evidence type="ECO:0000313" key="5">
    <source>
        <dbReference type="Proteomes" id="UP000011645"/>
    </source>
</evidence>
<evidence type="ECO:0000256" key="1">
    <source>
        <dbReference type="SAM" id="Phobius"/>
    </source>
</evidence>
<dbReference type="EMBL" id="CP002063">
    <property type="protein sequence ID" value="ADJ16650.1"/>
    <property type="molecule type" value="Genomic_DNA"/>
</dbReference>
<dbReference type="AlphaFoldDB" id="D8JBJ7"/>
<sequence length="85" mass="9018">MKSIYFGYTLTLLAITIFAAILYHTLNLIAPSGLAIPHPMLLAIATGLTSVIPLVGRNLLYGTVIIYLSALIRRSSGSPACSSLL</sequence>
<reference evidence="3 5" key="2">
    <citation type="journal article" date="2014" name="PLoS Genet.">
        <title>Phylogenetically driven sequencing of extremely halophilic archaea reveals strategies for static and dynamic osmo-response.</title>
        <authorList>
            <person name="Becker E.A."/>
            <person name="Seitzer P.M."/>
            <person name="Tritt A."/>
            <person name="Larsen D."/>
            <person name="Krusor M."/>
            <person name="Yao A.I."/>
            <person name="Wu D."/>
            <person name="Madern D."/>
            <person name="Eisen J.A."/>
            <person name="Darling A.E."/>
            <person name="Facciotti M.T."/>
        </authorList>
    </citation>
    <scope>NUCLEOTIDE SEQUENCE [LARGE SCALE GENOMIC DNA]</scope>
    <source>
        <strain evidence="3">B3</strain>
        <strain evidence="5">DSM 18796 / CECT 7217 / JCM 14584 / KCTC 4019 / B3</strain>
    </source>
</reference>
<geneLocation type="plasmid" evidence="2 4">
    <name>1</name>
</geneLocation>
<organism evidence="2 4">
    <name type="scientific">Halalkalicoccus jeotgali (strain DSM 18796 / CECT 7217 / JCM 14584 / KCTC 4019 / B3)</name>
    <dbReference type="NCBI Taxonomy" id="795797"/>
    <lineage>
        <taxon>Archaea</taxon>
        <taxon>Methanobacteriati</taxon>
        <taxon>Methanobacteriota</taxon>
        <taxon>Stenosarchaea group</taxon>
        <taxon>Halobacteria</taxon>
        <taxon>Halobacteriales</taxon>
        <taxon>Halococcaceae</taxon>
        <taxon>Halalkalicoccus</taxon>
    </lineage>
</organism>